<protein>
    <recommendedName>
        <fullName evidence="2">histidine kinase</fullName>
        <ecNumber evidence="2">2.7.13.3</ecNumber>
    </recommendedName>
</protein>
<evidence type="ECO:0000259" key="6">
    <source>
        <dbReference type="PROSITE" id="PS50109"/>
    </source>
</evidence>
<keyword evidence="3" id="KW-0808">Transferase</keyword>
<dbReference type="EMBL" id="BMTF01000029">
    <property type="protein sequence ID" value="GGV94732.1"/>
    <property type="molecule type" value="Genomic_DNA"/>
</dbReference>
<dbReference type="SMART" id="SM00387">
    <property type="entry name" value="HATPase_c"/>
    <property type="match status" value="1"/>
</dbReference>
<sequence>MTLCLVHHGDRAIVQVRDTGTGIPADDLPHVFDRFWRADAARGRETGGSGLGLSIARQIVSDHKGTIDVESTVGTGTTFTIVLPTV</sequence>
<proteinExistence type="predicted"/>
<evidence type="ECO:0000313" key="8">
    <source>
        <dbReference type="Proteomes" id="UP000660675"/>
    </source>
</evidence>
<dbReference type="Gene3D" id="3.30.565.10">
    <property type="entry name" value="Histidine kinase-like ATPase, C-terminal domain"/>
    <property type="match status" value="1"/>
</dbReference>
<dbReference type="Pfam" id="PF02518">
    <property type="entry name" value="HATPase_c"/>
    <property type="match status" value="1"/>
</dbReference>
<dbReference type="InterPro" id="IPR050736">
    <property type="entry name" value="Sensor_HK_Regulatory"/>
</dbReference>
<evidence type="ECO:0000313" key="7">
    <source>
        <dbReference type="EMBL" id="GGV94732.1"/>
    </source>
</evidence>
<reference evidence="8" key="1">
    <citation type="journal article" date="2019" name="Int. J. Syst. Evol. Microbiol.">
        <title>The Global Catalogue of Microorganisms (GCM) 10K type strain sequencing project: providing services to taxonomists for standard genome sequencing and annotation.</title>
        <authorList>
            <consortium name="The Broad Institute Genomics Platform"/>
            <consortium name="The Broad Institute Genome Sequencing Center for Infectious Disease"/>
            <person name="Wu L."/>
            <person name="Ma J."/>
        </authorList>
    </citation>
    <scope>NUCLEOTIDE SEQUENCE [LARGE SCALE GENOMIC DNA]</scope>
    <source>
        <strain evidence="8">JCM 4376</strain>
    </source>
</reference>
<dbReference type="EC" id="2.7.13.3" evidence="2"/>
<dbReference type="InterPro" id="IPR005467">
    <property type="entry name" value="His_kinase_dom"/>
</dbReference>
<dbReference type="PANTHER" id="PTHR43711">
    <property type="entry name" value="TWO-COMPONENT HISTIDINE KINASE"/>
    <property type="match status" value="1"/>
</dbReference>
<dbReference type="InterPro" id="IPR004358">
    <property type="entry name" value="Sig_transdc_His_kin-like_C"/>
</dbReference>
<evidence type="ECO:0000256" key="5">
    <source>
        <dbReference type="ARBA" id="ARBA00023012"/>
    </source>
</evidence>
<evidence type="ECO:0000256" key="2">
    <source>
        <dbReference type="ARBA" id="ARBA00012438"/>
    </source>
</evidence>
<comment type="caution">
    <text evidence="7">The sequence shown here is derived from an EMBL/GenBank/DDBJ whole genome shotgun (WGS) entry which is preliminary data.</text>
</comment>
<evidence type="ECO:0000256" key="4">
    <source>
        <dbReference type="ARBA" id="ARBA00022777"/>
    </source>
</evidence>
<name>A0ABQ2W7S5_9ACTN</name>
<organism evidence="7 8">
    <name type="scientific">Streptomyces gelaticus</name>
    <dbReference type="NCBI Taxonomy" id="285446"/>
    <lineage>
        <taxon>Bacteria</taxon>
        <taxon>Bacillati</taxon>
        <taxon>Actinomycetota</taxon>
        <taxon>Actinomycetes</taxon>
        <taxon>Kitasatosporales</taxon>
        <taxon>Streptomycetaceae</taxon>
        <taxon>Streptomyces</taxon>
    </lineage>
</organism>
<feature type="domain" description="Histidine kinase" evidence="6">
    <location>
        <begin position="1"/>
        <end position="86"/>
    </location>
</feature>
<dbReference type="SUPFAM" id="SSF55874">
    <property type="entry name" value="ATPase domain of HSP90 chaperone/DNA topoisomerase II/histidine kinase"/>
    <property type="match status" value="1"/>
</dbReference>
<accession>A0ABQ2W7S5</accession>
<dbReference type="PROSITE" id="PS50109">
    <property type="entry name" value="HIS_KIN"/>
    <property type="match status" value="1"/>
</dbReference>
<dbReference type="PRINTS" id="PR00344">
    <property type="entry name" value="BCTRLSENSOR"/>
</dbReference>
<evidence type="ECO:0000256" key="3">
    <source>
        <dbReference type="ARBA" id="ARBA00022679"/>
    </source>
</evidence>
<evidence type="ECO:0000256" key="1">
    <source>
        <dbReference type="ARBA" id="ARBA00000085"/>
    </source>
</evidence>
<dbReference type="InterPro" id="IPR036890">
    <property type="entry name" value="HATPase_C_sf"/>
</dbReference>
<dbReference type="PANTHER" id="PTHR43711:SF1">
    <property type="entry name" value="HISTIDINE KINASE 1"/>
    <property type="match status" value="1"/>
</dbReference>
<dbReference type="Proteomes" id="UP000660675">
    <property type="component" value="Unassembled WGS sequence"/>
</dbReference>
<dbReference type="InterPro" id="IPR003594">
    <property type="entry name" value="HATPase_dom"/>
</dbReference>
<keyword evidence="5" id="KW-0902">Two-component regulatory system</keyword>
<comment type="catalytic activity">
    <reaction evidence="1">
        <text>ATP + protein L-histidine = ADP + protein N-phospho-L-histidine.</text>
        <dbReference type="EC" id="2.7.13.3"/>
    </reaction>
</comment>
<keyword evidence="4" id="KW-0418">Kinase</keyword>
<keyword evidence="8" id="KW-1185">Reference proteome</keyword>
<gene>
    <name evidence="7" type="ORF">GCM10015535_60700</name>
</gene>